<dbReference type="Pfam" id="PF08220">
    <property type="entry name" value="HTH_DeoR"/>
    <property type="match status" value="1"/>
</dbReference>
<dbReference type="GO" id="GO:0003677">
    <property type="term" value="F:DNA binding"/>
    <property type="evidence" value="ECO:0007669"/>
    <property type="project" value="UniProtKB-KW"/>
</dbReference>
<dbReference type="Pfam" id="PF00455">
    <property type="entry name" value="DeoRC"/>
    <property type="match status" value="1"/>
</dbReference>
<dbReference type="Gene3D" id="3.40.50.1360">
    <property type="match status" value="1"/>
</dbReference>
<dbReference type="RefSeq" id="WP_120749336.1">
    <property type="nucleotide sequence ID" value="NZ_RBAH01000017.1"/>
</dbReference>
<dbReference type="SUPFAM" id="SSF100950">
    <property type="entry name" value="NagB/RpiA/CoA transferase-like"/>
    <property type="match status" value="1"/>
</dbReference>
<evidence type="ECO:0000256" key="2">
    <source>
        <dbReference type="ARBA" id="ARBA00023125"/>
    </source>
</evidence>
<evidence type="ECO:0000256" key="3">
    <source>
        <dbReference type="ARBA" id="ARBA00023163"/>
    </source>
</evidence>
<dbReference type="InterPro" id="IPR036388">
    <property type="entry name" value="WH-like_DNA-bd_sf"/>
</dbReference>
<reference evidence="5 6" key="1">
    <citation type="journal article" date="2007" name="Int. J. Syst. Evol. Microbiol.">
        <title>Paenibacillus ginsengarvi sp. nov., isolated from soil from ginseng cultivation.</title>
        <authorList>
            <person name="Yoon M.H."/>
            <person name="Ten L.N."/>
            <person name="Im W.T."/>
        </authorList>
    </citation>
    <scope>NUCLEOTIDE SEQUENCE [LARGE SCALE GENOMIC DNA]</scope>
    <source>
        <strain evidence="5 6">KCTC 13059</strain>
    </source>
</reference>
<evidence type="ECO:0000256" key="1">
    <source>
        <dbReference type="ARBA" id="ARBA00023015"/>
    </source>
</evidence>
<protein>
    <submittedName>
        <fullName evidence="5">DeoR/GlpR transcriptional regulator</fullName>
    </submittedName>
</protein>
<dbReference type="PROSITE" id="PS00894">
    <property type="entry name" value="HTH_DEOR_1"/>
    <property type="match status" value="1"/>
</dbReference>
<dbReference type="Proteomes" id="UP000282311">
    <property type="component" value="Unassembled WGS sequence"/>
</dbReference>
<dbReference type="InterPro" id="IPR014036">
    <property type="entry name" value="DeoR-like_C"/>
</dbReference>
<keyword evidence="3" id="KW-0804">Transcription</keyword>
<dbReference type="SMART" id="SM01134">
    <property type="entry name" value="DeoRC"/>
    <property type="match status" value="1"/>
</dbReference>
<feature type="domain" description="HTH deoR-type" evidence="4">
    <location>
        <begin position="5"/>
        <end position="60"/>
    </location>
</feature>
<dbReference type="SMART" id="SM00420">
    <property type="entry name" value="HTH_DEOR"/>
    <property type="match status" value="1"/>
</dbReference>
<organism evidence="5 6">
    <name type="scientific">Paenibacillus ginsengarvi</name>
    <dbReference type="NCBI Taxonomy" id="400777"/>
    <lineage>
        <taxon>Bacteria</taxon>
        <taxon>Bacillati</taxon>
        <taxon>Bacillota</taxon>
        <taxon>Bacilli</taxon>
        <taxon>Bacillales</taxon>
        <taxon>Paenibacillaceae</taxon>
        <taxon>Paenibacillus</taxon>
    </lineage>
</organism>
<proteinExistence type="predicted"/>
<keyword evidence="1" id="KW-0805">Transcription regulation</keyword>
<gene>
    <name evidence="5" type="ORF">D7M11_21585</name>
</gene>
<dbReference type="InterPro" id="IPR036390">
    <property type="entry name" value="WH_DNA-bd_sf"/>
</dbReference>
<name>A0A3B0C549_9BACL</name>
<dbReference type="PRINTS" id="PR00037">
    <property type="entry name" value="HTHLACR"/>
</dbReference>
<dbReference type="EMBL" id="RBAH01000017">
    <property type="protein sequence ID" value="RKN78967.1"/>
    <property type="molecule type" value="Genomic_DNA"/>
</dbReference>
<accession>A0A3B0C549</accession>
<dbReference type="PROSITE" id="PS51000">
    <property type="entry name" value="HTH_DEOR_2"/>
    <property type="match status" value="1"/>
</dbReference>
<evidence type="ECO:0000259" key="4">
    <source>
        <dbReference type="PROSITE" id="PS51000"/>
    </source>
</evidence>
<keyword evidence="2" id="KW-0238">DNA-binding</keyword>
<dbReference type="PANTHER" id="PTHR30363:SF44">
    <property type="entry name" value="AGA OPERON TRANSCRIPTIONAL REPRESSOR-RELATED"/>
    <property type="match status" value="1"/>
</dbReference>
<comment type="caution">
    <text evidence="5">The sequence shown here is derived from an EMBL/GenBank/DDBJ whole genome shotgun (WGS) entry which is preliminary data.</text>
</comment>
<dbReference type="GO" id="GO:0003700">
    <property type="term" value="F:DNA-binding transcription factor activity"/>
    <property type="evidence" value="ECO:0007669"/>
    <property type="project" value="InterPro"/>
</dbReference>
<dbReference type="InterPro" id="IPR001034">
    <property type="entry name" value="DeoR_HTH"/>
</dbReference>
<dbReference type="InterPro" id="IPR018356">
    <property type="entry name" value="Tscrpt_reg_HTH_DeoR_CS"/>
</dbReference>
<dbReference type="Gene3D" id="1.10.10.10">
    <property type="entry name" value="Winged helix-like DNA-binding domain superfamily/Winged helix DNA-binding domain"/>
    <property type="match status" value="1"/>
</dbReference>
<dbReference type="InterPro" id="IPR050313">
    <property type="entry name" value="Carb_Metab_HTH_regulators"/>
</dbReference>
<dbReference type="PANTHER" id="PTHR30363">
    <property type="entry name" value="HTH-TYPE TRANSCRIPTIONAL REGULATOR SRLR-RELATED"/>
    <property type="match status" value="1"/>
</dbReference>
<dbReference type="InterPro" id="IPR037171">
    <property type="entry name" value="NagB/RpiA_transferase-like"/>
</dbReference>
<dbReference type="OrthoDB" id="9797223at2"/>
<evidence type="ECO:0000313" key="5">
    <source>
        <dbReference type="EMBL" id="RKN78967.1"/>
    </source>
</evidence>
<keyword evidence="6" id="KW-1185">Reference proteome</keyword>
<dbReference type="AlphaFoldDB" id="A0A3B0C549"/>
<dbReference type="SUPFAM" id="SSF46785">
    <property type="entry name" value="Winged helix' DNA-binding domain"/>
    <property type="match status" value="1"/>
</dbReference>
<evidence type="ECO:0000313" key="6">
    <source>
        <dbReference type="Proteomes" id="UP000282311"/>
    </source>
</evidence>
<sequence length="256" mass="28285">MSLTFEDRRITILAILNEQGKVEVPALAQRLRVSAETIRRDLDRLEKEGQLKKVYGGAVPLRMELREPPFKQRMELHRAGKAAIAAYAAALVREGETIMVDHGTTMLGLLQHLRDREDVTIVTHSVPVLLAAMEHFAGKLLFAGGELNAPLQSVTGTMTERLLGQFKVHKSFLSVGGVSLENGITDYDYGEASVSRKMLECAEEAIVLADHSKIGKTTFAHIAALHEVSMIVTDAECPQEWLDRFAERSVELITAP</sequence>